<sequence length="285" mass="32890">MYIYKSFFVFLLFTFDVSLAFTYMSKNTNRINNNISSFNKRISVEKSNRIPQSDLNLNLRELSKPPSILPLFPLKHVTAFASPSVSLASSIEEPEYIIGDDVNIMKLLNLTLDKAVDNTLDDINYTNNNTVSTKIKANIDVIIDNIMKNCKKNGKSSPEVSIRNLQKYCSPTNTIKNKNTKALVFCFKRCKYSLLLDNFSNYETIDYTKYVDAATTNTYYHVDIKVFAPYKTMLRNGIQFNDMYYPKIRESNNICYVIYKLSFKDYEDGNLYIEGHTLVPPKTQI</sequence>
<organism evidence="1">
    <name type="scientific">viral metagenome</name>
    <dbReference type="NCBI Taxonomy" id="1070528"/>
    <lineage>
        <taxon>unclassified sequences</taxon>
        <taxon>metagenomes</taxon>
        <taxon>organismal metagenomes</taxon>
    </lineage>
</organism>
<proteinExistence type="predicted"/>
<name>A0A6C0LCJ1_9ZZZZ</name>
<dbReference type="EMBL" id="MN740455">
    <property type="protein sequence ID" value="QHU27391.1"/>
    <property type="molecule type" value="Genomic_DNA"/>
</dbReference>
<protein>
    <submittedName>
        <fullName evidence="1">Uncharacterized protein</fullName>
    </submittedName>
</protein>
<reference evidence="1" key="1">
    <citation type="journal article" date="2020" name="Nature">
        <title>Giant virus diversity and host interactions through global metagenomics.</title>
        <authorList>
            <person name="Schulz F."/>
            <person name="Roux S."/>
            <person name="Paez-Espino D."/>
            <person name="Jungbluth S."/>
            <person name="Walsh D.A."/>
            <person name="Denef V.J."/>
            <person name="McMahon K.D."/>
            <person name="Konstantinidis K.T."/>
            <person name="Eloe-Fadrosh E.A."/>
            <person name="Kyrpides N.C."/>
            <person name="Woyke T."/>
        </authorList>
    </citation>
    <scope>NUCLEOTIDE SEQUENCE</scope>
    <source>
        <strain evidence="1">GVMAG-M-3300027763-16</strain>
    </source>
</reference>
<dbReference type="AlphaFoldDB" id="A0A6C0LCJ1"/>
<accession>A0A6C0LCJ1</accession>
<evidence type="ECO:0000313" key="1">
    <source>
        <dbReference type="EMBL" id="QHU27391.1"/>
    </source>
</evidence>